<organism evidence="3 4">
    <name type="scientific">Aspergillus homomorphus (strain CBS 101889)</name>
    <dbReference type="NCBI Taxonomy" id="1450537"/>
    <lineage>
        <taxon>Eukaryota</taxon>
        <taxon>Fungi</taxon>
        <taxon>Dikarya</taxon>
        <taxon>Ascomycota</taxon>
        <taxon>Pezizomycotina</taxon>
        <taxon>Eurotiomycetes</taxon>
        <taxon>Eurotiomycetidae</taxon>
        <taxon>Eurotiales</taxon>
        <taxon>Aspergillaceae</taxon>
        <taxon>Aspergillus</taxon>
        <taxon>Aspergillus subgen. Circumdati</taxon>
    </lineage>
</organism>
<dbReference type="STRING" id="1450537.A0A395HXL4"/>
<evidence type="ECO:0000313" key="3">
    <source>
        <dbReference type="EMBL" id="RAL11608.1"/>
    </source>
</evidence>
<dbReference type="VEuPathDB" id="FungiDB:BO97DRAFT_346762"/>
<feature type="region of interest" description="Disordered" evidence="1">
    <location>
        <begin position="238"/>
        <end position="288"/>
    </location>
</feature>
<dbReference type="EMBL" id="KZ824287">
    <property type="protein sequence ID" value="RAL11608.1"/>
    <property type="molecule type" value="Genomic_DNA"/>
</dbReference>
<dbReference type="AlphaFoldDB" id="A0A395HXL4"/>
<dbReference type="InterPro" id="IPR009571">
    <property type="entry name" value="SUR7/Rim9-like_fungi"/>
</dbReference>
<dbReference type="PANTHER" id="PTHR28019:SF7">
    <property type="entry name" value="SUR7 PROTEIN"/>
    <property type="match status" value="1"/>
</dbReference>
<reference evidence="3 4" key="1">
    <citation type="submission" date="2018-02" db="EMBL/GenBank/DDBJ databases">
        <title>The genomes of Aspergillus section Nigri reveals drivers in fungal speciation.</title>
        <authorList>
            <consortium name="DOE Joint Genome Institute"/>
            <person name="Vesth T.C."/>
            <person name="Nybo J."/>
            <person name="Theobald S."/>
            <person name="Brandl J."/>
            <person name="Frisvad J.C."/>
            <person name="Nielsen K.F."/>
            <person name="Lyhne E.K."/>
            <person name="Kogle M.E."/>
            <person name="Kuo A."/>
            <person name="Riley R."/>
            <person name="Clum A."/>
            <person name="Nolan M."/>
            <person name="Lipzen A."/>
            <person name="Salamov A."/>
            <person name="Henrissat B."/>
            <person name="Wiebenga A."/>
            <person name="De vries R.P."/>
            <person name="Grigoriev I.V."/>
            <person name="Mortensen U.H."/>
            <person name="Andersen M.R."/>
            <person name="Baker S.E."/>
        </authorList>
    </citation>
    <scope>NUCLEOTIDE SEQUENCE [LARGE SCALE GENOMIC DNA]</scope>
    <source>
        <strain evidence="3 4">CBS 101889</strain>
    </source>
</reference>
<keyword evidence="2" id="KW-0472">Membrane</keyword>
<protein>
    <submittedName>
        <fullName evidence="3">Uncharacterized protein</fullName>
    </submittedName>
</protein>
<dbReference type="GO" id="GO:0031505">
    <property type="term" value="P:fungal-type cell wall organization"/>
    <property type="evidence" value="ECO:0007669"/>
    <property type="project" value="TreeGrafter"/>
</dbReference>
<keyword evidence="2" id="KW-1133">Transmembrane helix</keyword>
<feature type="transmembrane region" description="Helical" evidence="2">
    <location>
        <begin position="205"/>
        <end position="229"/>
    </location>
</feature>
<sequence length="288" mass="31731">MSRLVNWLPTVAAFIAFILTLICLFAGSQTSILPDTSILTIYTSNISHSTAMADFYSIHVMSYCEGELRLNHKDFNNCSDRTLFFSFDPDAAVRADTGNTSSPSDLGWPSAITDDFYAFQMTSRSIGIFYCLGAGVAALALFERAWWTLRRGPRQTITEVSSMMLSFTMLGISSIIATVIAFQFVKLVSYHGQDAGVTAEYGPQFLNLTWAATGLYLIGGTTGLVMVLIDRSRPPMDEVPDDGYGFDDGPDDLLEDHGKSEVHSQHSDDSATLRSHEEDNQGRVNVRE</sequence>
<keyword evidence="4" id="KW-1185">Reference proteome</keyword>
<dbReference type="GO" id="GO:0051285">
    <property type="term" value="C:cell cortex of cell tip"/>
    <property type="evidence" value="ECO:0007669"/>
    <property type="project" value="TreeGrafter"/>
</dbReference>
<evidence type="ECO:0000313" key="4">
    <source>
        <dbReference type="Proteomes" id="UP000248961"/>
    </source>
</evidence>
<evidence type="ECO:0000256" key="2">
    <source>
        <dbReference type="SAM" id="Phobius"/>
    </source>
</evidence>
<feature type="transmembrane region" description="Helical" evidence="2">
    <location>
        <begin position="125"/>
        <end position="142"/>
    </location>
</feature>
<feature type="compositionally biased region" description="Acidic residues" evidence="1">
    <location>
        <begin position="238"/>
        <end position="254"/>
    </location>
</feature>
<dbReference type="Pfam" id="PF06687">
    <property type="entry name" value="SUR7"/>
    <property type="match status" value="1"/>
</dbReference>
<name>A0A395HXL4_ASPHC</name>
<dbReference type="InterPro" id="IPR052413">
    <property type="entry name" value="SUR7_domain"/>
</dbReference>
<gene>
    <name evidence="3" type="ORF">BO97DRAFT_346762</name>
</gene>
<dbReference type="PANTHER" id="PTHR28019">
    <property type="entry name" value="CELL MEMBRANE PROTEIN YLR413W-RELATED"/>
    <property type="match status" value="1"/>
</dbReference>
<dbReference type="GO" id="GO:0005886">
    <property type="term" value="C:plasma membrane"/>
    <property type="evidence" value="ECO:0007669"/>
    <property type="project" value="InterPro"/>
</dbReference>
<dbReference type="RefSeq" id="XP_025550762.1">
    <property type="nucleotide sequence ID" value="XM_025691823.1"/>
</dbReference>
<dbReference type="Proteomes" id="UP000248961">
    <property type="component" value="Unassembled WGS sequence"/>
</dbReference>
<feature type="transmembrane region" description="Helical" evidence="2">
    <location>
        <begin position="7"/>
        <end position="27"/>
    </location>
</feature>
<feature type="compositionally biased region" description="Basic and acidic residues" evidence="1">
    <location>
        <begin position="255"/>
        <end position="288"/>
    </location>
</feature>
<feature type="transmembrane region" description="Helical" evidence="2">
    <location>
        <begin position="163"/>
        <end position="185"/>
    </location>
</feature>
<evidence type="ECO:0000256" key="1">
    <source>
        <dbReference type="SAM" id="MobiDB-lite"/>
    </source>
</evidence>
<dbReference type="OrthoDB" id="4159154at2759"/>
<accession>A0A395HXL4</accession>
<keyword evidence="2" id="KW-0812">Transmembrane</keyword>
<dbReference type="GeneID" id="37196112"/>
<proteinExistence type="predicted"/>